<dbReference type="HOGENOM" id="CLU_752432_0_0_1"/>
<gene>
    <name evidence="2" type="ORF">MAM_07581</name>
</gene>
<evidence type="ECO:0000256" key="1">
    <source>
        <dbReference type="SAM" id="SignalP"/>
    </source>
</evidence>
<feature type="signal peptide" evidence="1">
    <location>
        <begin position="1"/>
        <end position="21"/>
    </location>
</feature>
<dbReference type="EMBL" id="AZHE01000033">
    <property type="protein sequence ID" value="KHN94526.1"/>
    <property type="molecule type" value="Genomic_DNA"/>
</dbReference>
<keyword evidence="1" id="KW-0732">Signal</keyword>
<dbReference type="Proteomes" id="UP000030816">
    <property type="component" value="Unassembled WGS sequence"/>
</dbReference>
<feature type="chain" id="PRO_5002096578" evidence="1">
    <location>
        <begin position="22"/>
        <end position="368"/>
    </location>
</feature>
<dbReference type="GeneID" id="63742036"/>
<proteinExistence type="predicted"/>
<dbReference type="RefSeq" id="XP_040675592.1">
    <property type="nucleotide sequence ID" value="XM_040826379.1"/>
</dbReference>
<dbReference type="AlphaFoldDB" id="A0A0B2WF48"/>
<sequence>MKRRALALTLLAALSLGNTKATMPVSAPNELAKRSPVAVDKGENTEMWWELETRHYEKTNMTLHLARALNRMHAAPNWSHHDTSSAGLTSLEFCAYIRGLAWMLSMSTEDIDALPREDPNVVLNKVPLQKGSLVRLLRTMTLLEKFLSILEVQLWETSAPGPQAQMRIAHCYTDYAVQTRQWLGSLQDQAGRFDPSSAARCLVSSRLNLLYRQHSTDRAFGPQDVAMRLYARESFQAPMYRAQELLTERFAKSPPAWWNPALDVPEPGEPLRRYLLRQETVFKPRMKHARFEEAVRAWGCASPNDSRGVFDLRAMRTERRLADRVTLWHDLSHDSKIRQFYSEIEHGTVANYADDLEKMSRRRGHGAE</sequence>
<comment type="caution">
    <text evidence="2">The sequence shown here is derived from an EMBL/GenBank/DDBJ whole genome shotgun (WGS) entry which is preliminary data.</text>
</comment>
<evidence type="ECO:0000313" key="3">
    <source>
        <dbReference type="Proteomes" id="UP000030816"/>
    </source>
</evidence>
<evidence type="ECO:0000313" key="2">
    <source>
        <dbReference type="EMBL" id="KHN94526.1"/>
    </source>
</evidence>
<accession>A0A0B2WF48</accession>
<name>A0A0B2WF48_METAS</name>
<reference evidence="2 3" key="1">
    <citation type="journal article" date="2014" name="Proc. Natl. Acad. Sci. U.S.A.">
        <title>Trajectory and genomic determinants of fungal-pathogen speciation and host adaptation.</title>
        <authorList>
            <person name="Hu X."/>
            <person name="Xiao G."/>
            <person name="Zheng P."/>
            <person name="Shang Y."/>
            <person name="Su Y."/>
            <person name="Zhang X."/>
            <person name="Liu X."/>
            <person name="Zhan S."/>
            <person name="St Leger R.J."/>
            <person name="Wang C."/>
        </authorList>
    </citation>
    <scope>NUCLEOTIDE SEQUENCE [LARGE SCALE GENOMIC DNA]</scope>
    <source>
        <strain evidence="2 3">ARSEF 1941</strain>
    </source>
</reference>
<dbReference type="OrthoDB" id="10427367at2759"/>
<protein>
    <submittedName>
        <fullName evidence="2">Uncharacterized protein</fullName>
    </submittedName>
</protein>
<organism evidence="2 3">
    <name type="scientific">Metarhizium album (strain ARSEF 1941)</name>
    <dbReference type="NCBI Taxonomy" id="1081103"/>
    <lineage>
        <taxon>Eukaryota</taxon>
        <taxon>Fungi</taxon>
        <taxon>Dikarya</taxon>
        <taxon>Ascomycota</taxon>
        <taxon>Pezizomycotina</taxon>
        <taxon>Sordariomycetes</taxon>
        <taxon>Hypocreomycetidae</taxon>
        <taxon>Hypocreales</taxon>
        <taxon>Clavicipitaceae</taxon>
        <taxon>Metarhizium</taxon>
    </lineage>
</organism>
<keyword evidence="3" id="KW-1185">Reference proteome</keyword>